<evidence type="ECO:0000313" key="2">
    <source>
        <dbReference type="EMBL" id="KAF0693719.1"/>
    </source>
</evidence>
<evidence type="ECO:0000259" key="1">
    <source>
        <dbReference type="Pfam" id="PF14291"/>
    </source>
</evidence>
<feature type="non-terminal residue" evidence="2">
    <location>
        <position position="1"/>
    </location>
</feature>
<dbReference type="InterPro" id="IPR025398">
    <property type="entry name" value="DUF4371"/>
</dbReference>
<dbReference type="PANTHER" id="PTHR45749:SF23">
    <property type="entry name" value="ZINC FINGER MYM-TYPE PROTEIN 1-LIKE"/>
    <property type="match status" value="1"/>
</dbReference>
<dbReference type="PANTHER" id="PTHR45749">
    <property type="match status" value="1"/>
</dbReference>
<reference evidence="2 3" key="1">
    <citation type="submission" date="2019-08" db="EMBL/GenBank/DDBJ databases">
        <title>Whole genome of Aphis craccivora.</title>
        <authorList>
            <person name="Voronova N.V."/>
            <person name="Shulinski R.S."/>
            <person name="Bandarenka Y.V."/>
            <person name="Zhorov D.G."/>
            <person name="Warner D."/>
        </authorList>
    </citation>
    <scope>NUCLEOTIDE SEQUENCE [LARGE SCALE GENOMIC DNA]</scope>
    <source>
        <strain evidence="2">180601</strain>
        <tissue evidence="2">Whole Body</tissue>
    </source>
</reference>
<proteinExistence type="predicted"/>
<keyword evidence="3" id="KW-1185">Reference proteome</keyword>
<accession>A0A6G0VKP1</accession>
<evidence type="ECO:0000313" key="3">
    <source>
        <dbReference type="Proteomes" id="UP000478052"/>
    </source>
</evidence>
<feature type="domain" description="DUF4371" evidence="1">
    <location>
        <begin position="67"/>
        <end position="251"/>
    </location>
</feature>
<organism evidence="2 3">
    <name type="scientific">Aphis craccivora</name>
    <name type="common">Cowpea aphid</name>
    <dbReference type="NCBI Taxonomy" id="307492"/>
    <lineage>
        <taxon>Eukaryota</taxon>
        <taxon>Metazoa</taxon>
        <taxon>Ecdysozoa</taxon>
        <taxon>Arthropoda</taxon>
        <taxon>Hexapoda</taxon>
        <taxon>Insecta</taxon>
        <taxon>Pterygota</taxon>
        <taxon>Neoptera</taxon>
        <taxon>Paraneoptera</taxon>
        <taxon>Hemiptera</taxon>
        <taxon>Sternorrhyncha</taxon>
        <taxon>Aphidomorpha</taxon>
        <taxon>Aphidoidea</taxon>
        <taxon>Aphididae</taxon>
        <taxon>Aphidini</taxon>
        <taxon>Aphis</taxon>
        <taxon>Aphis</taxon>
    </lineage>
</organism>
<sequence length="263" mass="30409">NIANTLPSVQPNTEILNTINQSEFIKFENHRHLTLAMFTRSLPNGQKCNRKWLLYSHSEGINRENPFISGGFDKRKKSERIGEHENSQQHKNSTNKWLLRFNNNNSVNKNLCRQITVETNYWFEVLKRLVSVITFLSSRGLAFRGKEEKFNSQHNGNYLGLLELISKYDSFLKAHIEKYGNQEKGNPSYLSKSICNKLMKIMKNSLSTCIIGENKKCKYFSIIMDSTPDLTKVDQMAIVLRYCTSTGVEERLTRIGSFPIKDI</sequence>
<name>A0A6G0VKP1_APHCR</name>
<comment type="caution">
    <text evidence="2">The sequence shown here is derived from an EMBL/GenBank/DDBJ whole genome shotgun (WGS) entry which is preliminary data.</text>
</comment>
<dbReference type="AlphaFoldDB" id="A0A6G0VKP1"/>
<gene>
    <name evidence="2" type="ORF">FWK35_00037453</name>
</gene>
<protein>
    <submittedName>
        <fullName evidence="2">Zinc finger MYM-type protein 1-like</fullName>
    </submittedName>
</protein>
<dbReference type="OrthoDB" id="6623114at2759"/>
<dbReference type="EMBL" id="VUJU01015464">
    <property type="protein sequence ID" value="KAF0693719.1"/>
    <property type="molecule type" value="Genomic_DNA"/>
</dbReference>
<dbReference type="Pfam" id="PF14291">
    <property type="entry name" value="DUF4371"/>
    <property type="match status" value="1"/>
</dbReference>
<dbReference type="Proteomes" id="UP000478052">
    <property type="component" value="Unassembled WGS sequence"/>
</dbReference>